<evidence type="ECO:0000313" key="8">
    <source>
        <dbReference type="Proteomes" id="UP000291213"/>
    </source>
</evidence>
<dbReference type="SMART" id="SM00382">
    <property type="entry name" value="AAA"/>
    <property type="match status" value="1"/>
</dbReference>
<dbReference type="CDD" id="cd03224">
    <property type="entry name" value="ABC_TM1139_LivF_branched"/>
    <property type="match status" value="1"/>
</dbReference>
<dbReference type="InterPro" id="IPR052156">
    <property type="entry name" value="BCAA_Transport_ATP-bd_LivF"/>
</dbReference>
<dbReference type="RefSeq" id="WP_131160005.1">
    <property type="nucleotide sequence ID" value="NZ_BDMD01000037.1"/>
</dbReference>
<accession>A0A401H977</accession>
<proteinExistence type="inferred from homology"/>
<gene>
    <name evidence="7" type="ORF">apy_07160</name>
</gene>
<dbReference type="OrthoDB" id="97750at2157"/>
<comment type="caution">
    <text evidence="7">The sequence shown here is derived from an EMBL/GenBank/DDBJ whole genome shotgun (WGS) entry which is preliminary data.</text>
</comment>
<dbReference type="GO" id="GO:0016887">
    <property type="term" value="F:ATP hydrolysis activity"/>
    <property type="evidence" value="ECO:0007669"/>
    <property type="project" value="InterPro"/>
</dbReference>
<dbReference type="AlphaFoldDB" id="A0A401H977"/>
<evidence type="ECO:0000313" key="7">
    <source>
        <dbReference type="EMBL" id="GBF08991.1"/>
    </source>
</evidence>
<evidence type="ECO:0000256" key="4">
    <source>
        <dbReference type="ARBA" id="ARBA00022840"/>
    </source>
</evidence>
<dbReference type="GO" id="GO:0015807">
    <property type="term" value="P:L-amino acid transport"/>
    <property type="evidence" value="ECO:0007669"/>
    <property type="project" value="TreeGrafter"/>
</dbReference>
<evidence type="ECO:0000256" key="1">
    <source>
        <dbReference type="ARBA" id="ARBA00005417"/>
    </source>
</evidence>
<protein>
    <submittedName>
        <fullName evidence="7">Branched-chain amino acid ABC transporter, ATP binding protein</fullName>
    </submittedName>
</protein>
<dbReference type="PANTHER" id="PTHR43820">
    <property type="entry name" value="HIGH-AFFINITY BRANCHED-CHAIN AMINO ACID TRANSPORT ATP-BINDING PROTEIN LIVF"/>
    <property type="match status" value="1"/>
</dbReference>
<comment type="similarity">
    <text evidence="1">Belongs to the ABC transporter superfamily.</text>
</comment>
<evidence type="ECO:0000256" key="3">
    <source>
        <dbReference type="ARBA" id="ARBA00022741"/>
    </source>
</evidence>
<dbReference type="Proteomes" id="UP000291213">
    <property type="component" value="Unassembled WGS sequence"/>
</dbReference>
<dbReference type="GO" id="GO:0005524">
    <property type="term" value="F:ATP binding"/>
    <property type="evidence" value="ECO:0007669"/>
    <property type="project" value="UniProtKB-KW"/>
</dbReference>
<dbReference type="EMBL" id="BDMD01000037">
    <property type="protein sequence ID" value="GBF08991.1"/>
    <property type="molecule type" value="Genomic_DNA"/>
</dbReference>
<dbReference type="GO" id="GO:0015658">
    <property type="term" value="F:branched-chain amino acid transmembrane transporter activity"/>
    <property type="evidence" value="ECO:0007669"/>
    <property type="project" value="TreeGrafter"/>
</dbReference>
<reference evidence="7 8" key="1">
    <citation type="submission" date="2017-02" db="EMBL/GenBank/DDBJ databases">
        <title>isolation and characterization of a novel temperate virus Aeropyrum globular virus 1 infecting hyperthermophilic archaeon Aeropyrum.</title>
        <authorList>
            <person name="Yumiya M."/>
            <person name="Yoshida T."/>
            <person name="Sako Y."/>
        </authorList>
    </citation>
    <scope>NUCLEOTIDE SEQUENCE [LARGE SCALE GENOMIC DNA]</scope>
    <source>
        <strain evidence="7 8">YK1-12-2013</strain>
    </source>
</reference>
<feature type="domain" description="ABC transporter" evidence="6">
    <location>
        <begin position="6"/>
        <end position="237"/>
    </location>
</feature>
<evidence type="ECO:0000256" key="5">
    <source>
        <dbReference type="ARBA" id="ARBA00022970"/>
    </source>
</evidence>
<dbReference type="PROSITE" id="PS00211">
    <property type="entry name" value="ABC_TRANSPORTER_1"/>
    <property type="match status" value="1"/>
</dbReference>
<evidence type="ECO:0000256" key="2">
    <source>
        <dbReference type="ARBA" id="ARBA00022448"/>
    </source>
</evidence>
<dbReference type="InterPro" id="IPR003593">
    <property type="entry name" value="AAA+_ATPase"/>
</dbReference>
<dbReference type="InterPro" id="IPR027417">
    <property type="entry name" value="P-loop_NTPase"/>
</dbReference>
<keyword evidence="5" id="KW-0029">Amino-acid transport</keyword>
<dbReference type="PANTHER" id="PTHR43820:SF7">
    <property type="entry name" value="BRANCHED-CHAIN AMINO ACID TRANSPORT ATP-BINDING PROTEIN LIVF-RELATED"/>
    <property type="match status" value="1"/>
</dbReference>
<dbReference type="SUPFAM" id="SSF52540">
    <property type="entry name" value="P-loop containing nucleoside triphosphate hydrolases"/>
    <property type="match status" value="1"/>
</dbReference>
<keyword evidence="3" id="KW-0547">Nucleotide-binding</keyword>
<dbReference type="Pfam" id="PF00005">
    <property type="entry name" value="ABC_tran"/>
    <property type="match status" value="1"/>
</dbReference>
<evidence type="ECO:0000259" key="6">
    <source>
        <dbReference type="PROSITE" id="PS50893"/>
    </source>
</evidence>
<keyword evidence="4" id="KW-0067">ATP-binding</keyword>
<name>A0A401H977_AERPX</name>
<dbReference type="InterPro" id="IPR003439">
    <property type="entry name" value="ABC_transporter-like_ATP-bd"/>
</dbReference>
<sequence>MGDWIIKLEDVSAGYGKLQTLFDVSLEIPRGLITVIVGPNGAGKSTLLKTMFGFTTVYKGRVLFENTDVTHMPPHDRAKIGMTFIFQLENIFRELTVYENLRLAGYDLPEDVFRDRLEEVFAMFPRLKERLGQKAGTLSGGERQMLAMAIGIMRKPKVFLIDEPTAGLSPKLAKEVLSYVRILNKEGYTVVLVEQNVKASLEIGDKGVLVVNGRIAFDGPAEELLARKDLAKMYLGV</sequence>
<dbReference type="InterPro" id="IPR017871">
    <property type="entry name" value="ABC_transporter-like_CS"/>
</dbReference>
<dbReference type="PROSITE" id="PS50893">
    <property type="entry name" value="ABC_TRANSPORTER_2"/>
    <property type="match status" value="1"/>
</dbReference>
<organism evidence="7 8">
    <name type="scientific">Aeropyrum pernix</name>
    <dbReference type="NCBI Taxonomy" id="56636"/>
    <lineage>
        <taxon>Archaea</taxon>
        <taxon>Thermoproteota</taxon>
        <taxon>Thermoprotei</taxon>
        <taxon>Desulfurococcales</taxon>
        <taxon>Desulfurococcaceae</taxon>
        <taxon>Aeropyrum</taxon>
    </lineage>
</organism>
<keyword evidence="2" id="KW-0813">Transport</keyword>
<dbReference type="Gene3D" id="3.40.50.300">
    <property type="entry name" value="P-loop containing nucleotide triphosphate hydrolases"/>
    <property type="match status" value="1"/>
</dbReference>